<reference evidence="2" key="2">
    <citation type="submission" date="2020-11" db="EMBL/GenBank/DDBJ databases">
        <authorList>
            <person name="McCartney M.A."/>
            <person name="Auch B."/>
            <person name="Kono T."/>
            <person name="Mallez S."/>
            <person name="Becker A."/>
            <person name="Gohl D.M."/>
            <person name="Silverstein K.A.T."/>
            <person name="Koren S."/>
            <person name="Bechman K.B."/>
            <person name="Herman A."/>
            <person name="Abrahante J.E."/>
            <person name="Garbe J."/>
        </authorList>
    </citation>
    <scope>NUCLEOTIDE SEQUENCE</scope>
    <source>
        <strain evidence="2">Duluth1</strain>
        <tissue evidence="2">Whole animal</tissue>
    </source>
</reference>
<feature type="compositionally biased region" description="Polar residues" evidence="1">
    <location>
        <begin position="109"/>
        <end position="142"/>
    </location>
</feature>
<gene>
    <name evidence="2" type="ORF">DPMN_059488</name>
</gene>
<evidence type="ECO:0000313" key="2">
    <source>
        <dbReference type="EMBL" id="KAH3716759.1"/>
    </source>
</evidence>
<proteinExistence type="predicted"/>
<feature type="region of interest" description="Disordered" evidence="1">
    <location>
        <begin position="294"/>
        <end position="321"/>
    </location>
</feature>
<feature type="region of interest" description="Disordered" evidence="1">
    <location>
        <begin position="237"/>
        <end position="268"/>
    </location>
</feature>
<sequence length="321" mass="36345">MEGLFKDIIQLDSVLKNDRTVKDVSDKSGHSQKVDDGAKKSCSQFPTVPDAPRHSKTVQRSVQDGGIQDSLRRCLTLQDSLRRCLTLPDSLQTCQRLSQKSPTAVPDTPSRSTTMSRGLPDSQTLDRQSTTVTKGVTDSSDGSIHFQTVYDGAKRSHKQFTTLPRLTTVPRSLQDNLRRYQTLQDVLRRCREVSQTVDDGAEKSLRQLTTVQRSLPDSSRRCQEVSQTVSDRVRQSKTVDNSAMRSPTVPDIPKQSMKVPRGLQDNHPLCQTLQDNLRRRQTLPDSRRQFKKFYQTVSDRARPSQAQSRRQSSKVPDTHRQ</sequence>
<dbReference type="AlphaFoldDB" id="A0A9D4C497"/>
<feature type="region of interest" description="Disordered" evidence="1">
    <location>
        <begin position="95"/>
        <end position="142"/>
    </location>
</feature>
<name>A0A9D4C497_DREPO</name>
<comment type="caution">
    <text evidence="2">The sequence shown here is derived from an EMBL/GenBank/DDBJ whole genome shotgun (WGS) entry which is preliminary data.</text>
</comment>
<organism evidence="2 3">
    <name type="scientific">Dreissena polymorpha</name>
    <name type="common">Zebra mussel</name>
    <name type="synonym">Mytilus polymorpha</name>
    <dbReference type="NCBI Taxonomy" id="45954"/>
    <lineage>
        <taxon>Eukaryota</taxon>
        <taxon>Metazoa</taxon>
        <taxon>Spiralia</taxon>
        <taxon>Lophotrochozoa</taxon>
        <taxon>Mollusca</taxon>
        <taxon>Bivalvia</taxon>
        <taxon>Autobranchia</taxon>
        <taxon>Heteroconchia</taxon>
        <taxon>Euheterodonta</taxon>
        <taxon>Imparidentia</taxon>
        <taxon>Neoheterodontei</taxon>
        <taxon>Myida</taxon>
        <taxon>Dreissenoidea</taxon>
        <taxon>Dreissenidae</taxon>
        <taxon>Dreissena</taxon>
    </lineage>
</organism>
<dbReference type="EMBL" id="JAIWYP010000013">
    <property type="protein sequence ID" value="KAH3716759.1"/>
    <property type="molecule type" value="Genomic_DNA"/>
</dbReference>
<accession>A0A9D4C497</accession>
<evidence type="ECO:0000256" key="1">
    <source>
        <dbReference type="SAM" id="MobiDB-lite"/>
    </source>
</evidence>
<feature type="compositionally biased region" description="Basic and acidic residues" evidence="1">
    <location>
        <begin position="23"/>
        <end position="39"/>
    </location>
</feature>
<dbReference type="Proteomes" id="UP000828390">
    <property type="component" value="Unassembled WGS sequence"/>
</dbReference>
<feature type="region of interest" description="Disordered" evidence="1">
    <location>
        <begin position="23"/>
        <end position="64"/>
    </location>
</feature>
<protein>
    <submittedName>
        <fullName evidence="2">Uncharacterized protein</fullName>
    </submittedName>
</protein>
<evidence type="ECO:0000313" key="3">
    <source>
        <dbReference type="Proteomes" id="UP000828390"/>
    </source>
</evidence>
<reference evidence="2" key="1">
    <citation type="journal article" date="2019" name="bioRxiv">
        <title>The Genome of the Zebra Mussel, Dreissena polymorpha: A Resource for Invasive Species Research.</title>
        <authorList>
            <person name="McCartney M.A."/>
            <person name="Auch B."/>
            <person name="Kono T."/>
            <person name="Mallez S."/>
            <person name="Zhang Y."/>
            <person name="Obille A."/>
            <person name="Becker A."/>
            <person name="Abrahante J.E."/>
            <person name="Garbe J."/>
            <person name="Badalamenti J.P."/>
            <person name="Herman A."/>
            <person name="Mangelson H."/>
            <person name="Liachko I."/>
            <person name="Sullivan S."/>
            <person name="Sone E.D."/>
            <person name="Koren S."/>
            <person name="Silverstein K.A.T."/>
            <person name="Beckman K.B."/>
            <person name="Gohl D.M."/>
        </authorList>
    </citation>
    <scope>NUCLEOTIDE SEQUENCE</scope>
    <source>
        <strain evidence="2">Duluth1</strain>
        <tissue evidence="2">Whole animal</tissue>
    </source>
</reference>
<keyword evidence="3" id="KW-1185">Reference proteome</keyword>